<evidence type="ECO:0000259" key="4">
    <source>
        <dbReference type="Pfam" id="PF25876"/>
    </source>
</evidence>
<keyword evidence="8" id="KW-1185">Reference proteome</keyword>
<sequence length="366" mass="39128">MKMLPKWVLIVGLSALSACGKAEQAPAVTTDNVVKAALPTVKVGAVGTPELQYLDGHVEAINESTISAQTSGVIEKLFYDVDDYVEPGKVIARIKSKNQQAGVAQAQASLDEAQARYAEAQTDFQRISEIYAKRLVPKADYDAAQAGLKAAEARLAAAKAQVTQAGEQLGYTTLIAPYGGIVTKRHVELGEAVNPGTPVMTGISLDQLRVVVEVPQRLIGKVRQEKKAFVFQDGSNKSLAVKSLTFFPYADPKTNAFKVRIELAEGAQDLFPGMFVKVAFVIGQQTGVVSVPESAVVVRSEVIGVYVINAEGKPALRQIRLGKKLDDKTISVLAGVDAGETIAVDPVQAAIFLKQHSMESTEAKHE</sequence>
<feature type="domain" description="Multidrug resistance protein MdtA-like alpha-helical hairpin" evidence="4">
    <location>
        <begin position="104"/>
        <end position="172"/>
    </location>
</feature>
<dbReference type="PANTHER" id="PTHR30469">
    <property type="entry name" value="MULTIDRUG RESISTANCE PROTEIN MDTA"/>
    <property type="match status" value="1"/>
</dbReference>
<feature type="domain" description="CusB-like beta-barrel" evidence="5">
    <location>
        <begin position="210"/>
        <end position="280"/>
    </location>
</feature>
<proteinExistence type="inferred from homology"/>
<feature type="chain" id="PRO_5032930823" evidence="3">
    <location>
        <begin position="25"/>
        <end position="366"/>
    </location>
</feature>
<dbReference type="Gene3D" id="2.40.420.20">
    <property type="match status" value="1"/>
</dbReference>
<dbReference type="Pfam" id="PF25876">
    <property type="entry name" value="HH_MFP_RND"/>
    <property type="match status" value="1"/>
</dbReference>
<name>A0A8B0SJF0_9GAMM</name>
<reference evidence="6 8" key="1">
    <citation type="submission" date="2021-03" db="EMBL/GenBank/DDBJ databases">
        <title>Draft genome and methylome analysis of Thiotrix fructosivoruns ATCC 49748.</title>
        <authorList>
            <person name="Fomenkov A."/>
            <person name="Grabovich M.Y."/>
            <person name="Roberts R.J."/>
        </authorList>
    </citation>
    <scope>NUCLEOTIDE SEQUENCE [LARGE SCALE GENOMIC DNA]</scope>
    <source>
        <strain evidence="6 8">ATCC 49748</strain>
    </source>
</reference>
<dbReference type="InterPro" id="IPR006143">
    <property type="entry name" value="RND_pump_MFP"/>
</dbReference>
<dbReference type="EMBL" id="JAFMPM010000007">
    <property type="protein sequence ID" value="MBO0613838.1"/>
    <property type="molecule type" value="Genomic_DNA"/>
</dbReference>
<dbReference type="InterPro" id="IPR058792">
    <property type="entry name" value="Beta-barrel_RND_2"/>
</dbReference>
<protein>
    <submittedName>
        <fullName evidence="7">Efflux RND transporter periplasmic adaptor subunit</fullName>
    </submittedName>
</protein>
<dbReference type="EMBL" id="CP072748">
    <property type="protein sequence ID" value="QTX10208.1"/>
    <property type="molecule type" value="Genomic_DNA"/>
</dbReference>
<dbReference type="PANTHER" id="PTHR30469:SF18">
    <property type="entry name" value="RESISTANCE-NODULATION-CELL DIVISION (RND) EFFLUX MEMBRANE FUSION PROTEIN-RELATED"/>
    <property type="match status" value="1"/>
</dbReference>
<feature type="coiled-coil region" evidence="2">
    <location>
        <begin position="103"/>
        <end position="168"/>
    </location>
</feature>
<dbReference type="Gene3D" id="1.10.287.470">
    <property type="entry name" value="Helix hairpin bin"/>
    <property type="match status" value="1"/>
</dbReference>
<dbReference type="Gene3D" id="2.40.30.170">
    <property type="match status" value="1"/>
</dbReference>
<dbReference type="SUPFAM" id="SSF111369">
    <property type="entry name" value="HlyD-like secretion proteins"/>
    <property type="match status" value="1"/>
</dbReference>
<dbReference type="Proteomes" id="UP000664466">
    <property type="component" value="Unassembled WGS sequence"/>
</dbReference>
<dbReference type="InterPro" id="IPR058624">
    <property type="entry name" value="MdtA-like_HH"/>
</dbReference>
<evidence type="ECO:0000256" key="1">
    <source>
        <dbReference type="ARBA" id="ARBA00009477"/>
    </source>
</evidence>
<evidence type="ECO:0000259" key="5">
    <source>
        <dbReference type="Pfam" id="PF25954"/>
    </source>
</evidence>
<reference evidence="7" key="2">
    <citation type="submission" date="2021-04" db="EMBL/GenBank/DDBJ databases">
        <title>Complete Genome and methylome analysis of Thiothrix fructosivorans ATCC 49748.</title>
        <authorList>
            <person name="Fomenkov A."/>
            <person name="Sun L."/>
            <person name="Vincze T."/>
            <person name="Grabovich M.Y."/>
            <person name="Roberts R.J."/>
        </authorList>
    </citation>
    <scope>NUCLEOTIDE SEQUENCE</scope>
    <source>
        <strain evidence="7">ATCC 49748</strain>
    </source>
</reference>
<dbReference type="AlphaFoldDB" id="A0A8B0SJF0"/>
<dbReference type="GO" id="GO:0015562">
    <property type="term" value="F:efflux transmembrane transporter activity"/>
    <property type="evidence" value="ECO:0007669"/>
    <property type="project" value="TreeGrafter"/>
</dbReference>
<dbReference type="PROSITE" id="PS51257">
    <property type="entry name" value="PROKAR_LIPOPROTEIN"/>
    <property type="match status" value="1"/>
</dbReference>
<evidence type="ECO:0000256" key="2">
    <source>
        <dbReference type="SAM" id="Coils"/>
    </source>
</evidence>
<dbReference type="NCBIfam" id="TIGR01730">
    <property type="entry name" value="RND_mfp"/>
    <property type="match status" value="1"/>
</dbReference>
<evidence type="ECO:0000313" key="8">
    <source>
        <dbReference type="Proteomes" id="UP000664466"/>
    </source>
</evidence>
<feature type="signal peptide" evidence="3">
    <location>
        <begin position="1"/>
        <end position="24"/>
    </location>
</feature>
<dbReference type="Pfam" id="PF25954">
    <property type="entry name" value="Beta-barrel_RND_2"/>
    <property type="match status" value="1"/>
</dbReference>
<accession>A0A8B0SJF0</accession>
<gene>
    <name evidence="7" type="ORF">J1836_016695</name>
    <name evidence="6" type="ORF">J1836_13070</name>
</gene>
<comment type="similarity">
    <text evidence="1">Belongs to the membrane fusion protein (MFP) (TC 8.A.1) family.</text>
</comment>
<dbReference type="Gene3D" id="2.40.50.100">
    <property type="match status" value="1"/>
</dbReference>
<organism evidence="7">
    <name type="scientific">Thiothrix fructosivorans</name>
    <dbReference type="NCBI Taxonomy" id="111770"/>
    <lineage>
        <taxon>Bacteria</taxon>
        <taxon>Pseudomonadati</taxon>
        <taxon>Pseudomonadota</taxon>
        <taxon>Gammaproteobacteria</taxon>
        <taxon>Thiotrichales</taxon>
        <taxon>Thiotrichaceae</taxon>
        <taxon>Thiothrix</taxon>
    </lineage>
</organism>
<dbReference type="GO" id="GO:1990281">
    <property type="term" value="C:efflux pump complex"/>
    <property type="evidence" value="ECO:0007669"/>
    <property type="project" value="TreeGrafter"/>
</dbReference>
<evidence type="ECO:0000256" key="3">
    <source>
        <dbReference type="SAM" id="SignalP"/>
    </source>
</evidence>
<evidence type="ECO:0000313" key="6">
    <source>
        <dbReference type="EMBL" id="MBO0613838.1"/>
    </source>
</evidence>
<keyword evidence="3" id="KW-0732">Signal</keyword>
<evidence type="ECO:0000313" key="7">
    <source>
        <dbReference type="EMBL" id="QTX10208.1"/>
    </source>
</evidence>
<keyword evidence="2" id="KW-0175">Coiled coil</keyword>
<dbReference type="RefSeq" id="WP_207251576.1">
    <property type="nucleotide sequence ID" value="NZ_JAFMPM010000007.1"/>
</dbReference>